<dbReference type="KEGG" id="dpl:KGM_212633"/>
<accession>A0A212F6J3</accession>
<dbReference type="Proteomes" id="UP000007151">
    <property type="component" value="Unassembled WGS sequence"/>
</dbReference>
<dbReference type="InParanoid" id="A0A212F6J3"/>
<evidence type="ECO:0000313" key="1">
    <source>
        <dbReference type="EMBL" id="OWR49329.1"/>
    </source>
</evidence>
<dbReference type="EMBL" id="AGBW02010020">
    <property type="protein sequence ID" value="OWR49329.1"/>
    <property type="molecule type" value="Genomic_DNA"/>
</dbReference>
<comment type="caution">
    <text evidence="1">The sequence shown here is derived from an EMBL/GenBank/DDBJ whole genome shotgun (WGS) entry which is preliminary data.</text>
</comment>
<reference evidence="1 2" key="1">
    <citation type="journal article" date="2011" name="Cell">
        <title>The monarch butterfly genome yields insights into long-distance migration.</title>
        <authorList>
            <person name="Zhan S."/>
            <person name="Merlin C."/>
            <person name="Boore J.L."/>
            <person name="Reppert S.M."/>
        </authorList>
    </citation>
    <scope>NUCLEOTIDE SEQUENCE [LARGE SCALE GENOMIC DNA]</scope>
    <source>
        <strain evidence="1">F-2</strain>
    </source>
</reference>
<keyword evidence="2" id="KW-1185">Reference proteome</keyword>
<name>A0A212F6J3_DANPL</name>
<gene>
    <name evidence="1" type="ORF">KGM_212633</name>
</gene>
<dbReference type="AlphaFoldDB" id="A0A212F6J3"/>
<evidence type="ECO:0000313" key="2">
    <source>
        <dbReference type="Proteomes" id="UP000007151"/>
    </source>
</evidence>
<organism evidence="1 2">
    <name type="scientific">Danaus plexippus plexippus</name>
    <dbReference type="NCBI Taxonomy" id="278856"/>
    <lineage>
        <taxon>Eukaryota</taxon>
        <taxon>Metazoa</taxon>
        <taxon>Ecdysozoa</taxon>
        <taxon>Arthropoda</taxon>
        <taxon>Hexapoda</taxon>
        <taxon>Insecta</taxon>
        <taxon>Pterygota</taxon>
        <taxon>Neoptera</taxon>
        <taxon>Endopterygota</taxon>
        <taxon>Lepidoptera</taxon>
        <taxon>Glossata</taxon>
        <taxon>Ditrysia</taxon>
        <taxon>Papilionoidea</taxon>
        <taxon>Nymphalidae</taxon>
        <taxon>Danainae</taxon>
        <taxon>Danaini</taxon>
        <taxon>Danaina</taxon>
        <taxon>Danaus</taxon>
        <taxon>Danaus</taxon>
    </lineage>
</organism>
<dbReference type="STRING" id="278856.A0A212F6J3"/>
<dbReference type="eggNOG" id="ENOG502SEJP">
    <property type="taxonomic scope" value="Eukaryota"/>
</dbReference>
<proteinExistence type="predicted"/>
<protein>
    <submittedName>
        <fullName evidence="1">Uncharacterized protein</fullName>
    </submittedName>
</protein>
<sequence>MGVQKRHSQFSDTKYKWRTVFLVLCIVNCDGQKIRKDEMDPYMLNKSSGLTELSGGVVTSGRIVWRADSSPYLLRDDLLIEREGELVIEPSVEVKFAPMIGITVRGKLTAVIQTPRQTGDPVTVDN</sequence>